<organism evidence="2 3">
    <name type="scientific">Halocatena pleomorpha</name>
    <dbReference type="NCBI Taxonomy" id="1785090"/>
    <lineage>
        <taxon>Archaea</taxon>
        <taxon>Methanobacteriati</taxon>
        <taxon>Methanobacteriota</taxon>
        <taxon>Stenosarchaea group</taxon>
        <taxon>Halobacteria</taxon>
        <taxon>Halobacteriales</taxon>
        <taxon>Natronomonadaceae</taxon>
        <taxon>Halocatena</taxon>
    </lineage>
</organism>
<feature type="compositionally biased region" description="Basic and acidic residues" evidence="1">
    <location>
        <begin position="29"/>
        <end position="48"/>
    </location>
</feature>
<accession>A0A3P3RKI2</accession>
<reference evidence="2 3" key="1">
    <citation type="submission" date="2018-11" db="EMBL/GenBank/DDBJ databases">
        <title>Taxonoimc description of Halomarina strain SPP-AMP-1.</title>
        <authorList>
            <person name="Pal Y."/>
            <person name="Srinivasana K."/>
            <person name="Verma A."/>
            <person name="Kumar P."/>
        </authorList>
    </citation>
    <scope>NUCLEOTIDE SEQUENCE [LARGE SCALE GENOMIC DNA]</scope>
    <source>
        <strain evidence="2 3">SPP-AMP-1</strain>
    </source>
</reference>
<comment type="caution">
    <text evidence="2">The sequence shown here is derived from an EMBL/GenBank/DDBJ whole genome shotgun (WGS) entry which is preliminary data.</text>
</comment>
<proteinExistence type="predicted"/>
<keyword evidence="3" id="KW-1185">Reference proteome</keyword>
<dbReference type="AlphaFoldDB" id="A0A3P3RKI2"/>
<evidence type="ECO:0000313" key="3">
    <source>
        <dbReference type="Proteomes" id="UP000282322"/>
    </source>
</evidence>
<protein>
    <submittedName>
        <fullName evidence="2">Uncharacterized protein</fullName>
    </submittedName>
</protein>
<feature type="region of interest" description="Disordered" evidence="1">
    <location>
        <begin position="18"/>
        <end position="70"/>
    </location>
</feature>
<feature type="compositionally biased region" description="Basic and acidic residues" evidence="1">
    <location>
        <begin position="58"/>
        <end position="70"/>
    </location>
</feature>
<dbReference type="EMBL" id="RRCH01000002">
    <property type="protein sequence ID" value="RRJ34046.1"/>
    <property type="molecule type" value="Genomic_DNA"/>
</dbReference>
<sequence>MVAIPPPPLNVGVLVREQLEPLEGDEDGPDAHDRCEQSRREDAPDERTGTVADEDSPEADKPERKEDGHFDVYEDVLRLAALAYTHEINSCKDDDADR</sequence>
<evidence type="ECO:0000256" key="1">
    <source>
        <dbReference type="SAM" id="MobiDB-lite"/>
    </source>
</evidence>
<dbReference type="Proteomes" id="UP000282322">
    <property type="component" value="Unassembled WGS sequence"/>
</dbReference>
<name>A0A3P3RKI2_9EURY</name>
<evidence type="ECO:0000313" key="2">
    <source>
        <dbReference type="EMBL" id="RRJ34046.1"/>
    </source>
</evidence>
<gene>
    <name evidence="2" type="ORF">EIK79_00615</name>
</gene>